<dbReference type="InterPro" id="IPR050319">
    <property type="entry name" value="ABC_transp_ATP-bind"/>
</dbReference>
<accession>A0ABY1MCL5</accession>
<dbReference type="InterPro" id="IPR027417">
    <property type="entry name" value="P-loop_NTPase"/>
</dbReference>
<dbReference type="GO" id="GO:0005524">
    <property type="term" value="F:ATP binding"/>
    <property type="evidence" value="ECO:0007669"/>
    <property type="project" value="UniProtKB-KW"/>
</dbReference>
<proteinExistence type="predicted"/>
<dbReference type="InterPro" id="IPR003439">
    <property type="entry name" value="ABC_transporter-like_ATP-bd"/>
</dbReference>
<keyword evidence="6" id="KW-1185">Reference proteome</keyword>
<dbReference type="PANTHER" id="PTHR43776">
    <property type="entry name" value="TRANSPORT ATP-BINDING PROTEIN"/>
    <property type="match status" value="1"/>
</dbReference>
<dbReference type="SMART" id="SM00382">
    <property type="entry name" value="AAA"/>
    <property type="match status" value="1"/>
</dbReference>
<dbReference type="InterPro" id="IPR003593">
    <property type="entry name" value="AAA+_ATPase"/>
</dbReference>
<dbReference type="PROSITE" id="PS50893">
    <property type="entry name" value="ABC_TRANSPORTER_2"/>
    <property type="match status" value="1"/>
</dbReference>
<dbReference type="RefSeq" id="WP_085469532.1">
    <property type="nucleotide sequence ID" value="NZ_FXAV01000008.1"/>
</dbReference>
<gene>
    <name evidence="5" type="ORF">SAMN02745947_03155</name>
</gene>
<reference evidence="5 6" key="1">
    <citation type="submission" date="2017-04" db="EMBL/GenBank/DDBJ databases">
        <authorList>
            <person name="Varghese N."/>
            <person name="Submissions S."/>
        </authorList>
    </citation>
    <scope>NUCLEOTIDE SEQUENCE [LARGE SCALE GENOMIC DNA]</scope>
    <source>
        <strain evidence="5 6">J3</strain>
    </source>
</reference>
<comment type="caution">
    <text evidence="5">The sequence shown here is derived from an EMBL/GenBank/DDBJ whole genome shotgun (WGS) entry which is preliminary data.</text>
</comment>
<keyword evidence="1" id="KW-0813">Transport</keyword>
<dbReference type="SUPFAM" id="SSF52540">
    <property type="entry name" value="P-loop containing nucleoside triphosphate hydrolases"/>
    <property type="match status" value="1"/>
</dbReference>
<evidence type="ECO:0000256" key="3">
    <source>
        <dbReference type="ARBA" id="ARBA00022840"/>
    </source>
</evidence>
<protein>
    <submittedName>
        <fullName evidence="5">Peptide/nickel transport system ATP-binding protein</fullName>
    </submittedName>
</protein>
<dbReference type="InterPro" id="IPR017871">
    <property type="entry name" value="ABC_transporter-like_CS"/>
</dbReference>
<evidence type="ECO:0000313" key="5">
    <source>
        <dbReference type="EMBL" id="SMG45169.1"/>
    </source>
</evidence>
<name>A0ABY1MCL5_RHORH</name>
<feature type="domain" description="ABC transporter" evidence="4">
    <location>
        <begin position="14"/>
        <end position="259"/>
    </location>
</feature>
<evidence type="ECO:0000259" key="4">
    <source>
        <dbReference type="PROSITE" id="PS50893"/>
    </source>
</evidence>
<dbReference type="Gene3D" id="3.40.50.300">
    <property type="entry name" value="P-loop containing nucleotide triphosphate hydrolases"/>
    <property type="match status" value="1"/>
</dbReference>
<evidence type="ECO:0000256" key="2">
    <source>
        <dbReference type="ARBA" id="ARBA00022741"/>
    </source>
</evidence>
<keyword evidence="3 5" id="KW-0067">ATP-binding</keyword>
<sequence length="272" mass="29448">MSSAAVDPPDRVDLTATDVTRVFGSALRQHTAVDGLTFTIDETTRLGIVGESGSGKSTVSRMLAGLDTPTTGSVEFAGQPLPLQLRSRAGRLAFRRAVQFIAQDTTSSFDPRHTLIESVARPLVTLYSFERSQALRTALDTLEKLSLPVELAKRYPSQVSGGQRQRFAIARALVVGPKLLICDEVVSALDVSVQGSILNLLKEYCITNEAGLVFVSHGLPATAFITEQLAVMHHGKVVEQGPTLDVLRRPQHPYTRSLLTAYGAEIEQVQPI</sequence>
<dbReference type="PROSITE" id="PS00211">
    <property type="entry name" value="ABC_TRANSPORTER_1"/>
    <property type="match status" value="1"/>
</dbReference>
<dbReference type="CDD" id="cd03257">
    <property type="entry name" value="ABC_NikE_OppD_transporters"/>
    <property type="match status" value="1"/>
</dbReference>
<dbReference type="EMBL" id="FXAV01000008">
    <property type="protein sequence ID" value="SMG45169.1"/>
    <property type="molecule type" value="Genomic_DNA"/>
</dbReference>
<dbReference type="Proteomes" id="UP000193566">
    <property type="component" value="Unassembled WGS sequence"/>
</dbReference>
<dbReference type="Pfam" id="PF00005">
    <property type="entry name" value="ABC_tran"/>
    <property type="match status" value="1"/>
</dbReference>
<evidence type="ECO:0000313" key="6">
    <source>
        <dbReference type="Proteomes" id="UP000193566"/>
    </source>
</evidence>
<organism evidence="5 6">
    <name type="scientific">Rhodococcus rhodochrous J3</name>
    <dbReference type="NCBI Taxonomy" id="903528"/>
    <lineage>
        <taxon>Bacteria</taxon>
        <taxon>Bacillati</taxon>
        <taxon>Actinomycetota</taxon>
        <taxon>Actinomycetes</taxon>
        <taxon>Mycobacteriales</taxon>
        <taxon>Nocardiaceae</taxon>
        <taxon>Rhodococcus</taxon>
    </lineage>
</organism>
<keyword evidence="2" id="KW-0547">Nucleotide-binding</keyword>
<evidence type="ECO:0000256" key="1">
    <source>
        <dbReference type="ARBA" id="ARBA00022448"/>
    </source>
</evidence>